<feature type="compositionally biased region" description="Basic and acidic residues" evidence="1">
    <location>
        <begin position="47"/>
        <end position="66"/>
    </location>
</feature>
<sequence length="80" mass="8719">MTIALPGSSKKGIGSLFGRKAKTDVKKPTAEKQLSREQVAKMFSSRPETREAAKPAKLNDGERQDRAQLGSLRGALYSKD</sequence>
<protein>
    <submittedName>
        <fullName evidence="2">Uncharacterized protein</fullName>
    </submittedName>
</protein>
<dbReference type="Proteomes" id="UP000199478">
    <property type="component" value="Unassembled WGS sequence"/>
</dbReference>
<reference evidence="3" key="1">
    <citation type="submission" date="2016-10" db="EMBL/GenBank/DDBJ databases">
        <authorList>
            <person name="Varghese N."/>
            <person name="Submissions S."/>
        </authorList>
    </citation>
    <scope>NUCLEOTIDE SEQUENCE [LARGE SCALE GENOMIC DNA]</scope>
    <source>
        <strain evidence="3">DSM 26879</strain>
    </source>
</reference>
<evidence type="ECO:0000256" key="1">
    <source>
        <dbReference type="SAM" id="MobiDB-lite"/>
    </source>
</evidence>
<gene>
    <name evidence="2" type="ORF">SAMN04488005_1236</name>
</gene>
<dbReference type="STRING" id="390270.SAMN04488005_1236"/>
<dbReference type="OrthoDB" id="7863521at2"/>
<proteinExistence type="predicted"/>
<evidence type="ECO:0000313" key="3">
    <source>
        <dbReference type="Proteomes" id="UP000199478"/>
    </source>
</evidence>
<feature type="compositionally biased region" description="Basic and acidic residues" evidence="1">
    <location>
        <begin position="21"/>
        <end position="39"/>
    </location>
</feature>
<dbReference type="RefSeq" id="WP_090197719.1">
    <property type="nucleotide sequence ID" value="NZ_FOYP01000001.1"/>
</dbReference>
<evidence type="ECO:0000313" key="2">
    <source>
        <dbReference type="EMBL" id="SFR38458.1"/>
    </source>
</evidence>
<feature type="region of interest" description="Disordered" evidence="1">
    <location>
        <begin position="1"/>
        <end position="80"/>
    </location>
</feature>
<dbReference type="AlphaFoldDB" id="A0A1I6G8D1"/>
<dbReference type="EMBL" id="FOYP01000001">
    <property type="protein sequence ID" value="SFR38458.1"/>
    <property type="molecule type" value="Genomic_DNA"/>
</dbReference>
<keyword evidence="3" id="KW-1185">Reference proteome</keyword>
<organism evidence="2 3">
    <name type="scientific">Yoonia tamlensis</name>
    <dbReference type="NCBI Taxonomy" id="390270"/>
    <lineage>
        <taxon>Bacteria</taxon>
        <taxon>Pseudomonadati</taxon>
        <taxon>Pseudomonadota</taxon>
        <taxon>Alphaproteobacteria</taxon>
        <taxon>Rhodobacterales</taxon>
        <taxon>Paracoccaceae</taxon>
        <taxon>Yoonia</taxon>
    </lineage>
</organism>
<name>A0A1I6G8D1_9RHOB</name>
<accession>A0A1I6G8D1</accession>